<dbReference type="Pfam" id="PF00440">
    <property type="entry name" value="TetR_N"/>
    <property type="match status" value="1"/>
</dbReference>
<feature type="domain" description="HTH tetR-type" evidence="4">
    <location>
        <begin position="78"/>
        <end position="138"/>
    </location>
</feature>
<keyword evidence="1 2" id="KW-0238">DNA-binding</keyword>
<protein>
    <recommendedName>
        <fullName evidence="4">HTH tetR-type domain-containing protein</fullName>
    </recommendedName>
</protein>
<evidence type="ECO:0000256" key="1">
    <source>
        <dbReference type="ARBA" id="ARBA00023125"/>
    </source>
</evidence>
<keyword evidence="6" id="KW-1185">Reference proteome</keyword>
<accession>A0A2G9WP82</accession>
<sequence length="269" mass="28731">MAPGGGAGWAGHRSSSRGVARALPCPQKSSIDDLIREADLTVNGEVIGSFAGGAEGKGRMDEVNETRRRTGRRPKTAESGRTALLRAAMNQFSRKGYDGTSLRAVADEAGVDMALINRLFGGKAGLWSAMIDLAASHESRNAALAAIGDDTGMGVRQRLERFIDVVVDVSIDLPVFPGLLLQEASTPGERMDMLLDRLIGPFGRDALPLIEEGIRRKVIAEVAPNVFFSLLMSSITLTMAAPHHRRMISTDPAVLAEVVKAAAKAIFLR</sequence>
<proteinExistence type="predicted"/>
<evidence type="ECO:0000256" key="2">
    <source>
        <dbReference type="PROSITE-ProRule" id="PRU00335"/>
    </source>
</evidence>
<dbReference type="GO" id="GO:0000976">
    <property type="term" value="F:transcription cis-regulatory region binding"/>
    <property type="evidence" value="ECO:0007669"/>
    <property type="project" value="TreeGrafter"/>
</dbReference>
<organism evidence="5 6">
    <name type="scientific">Pleomorphomonas carboxyditropha</name>
    <dbReference type="NCBI Taxonomy" id="2023338"/>
    <lineage>
        <taxon>Bacteria</taxon>
        <taxon>Pseudomonadati</taxon>
        <taxon>Pseudomonadota</taxon>
        <taxon>Alphaproteobacteria</taxon>
        <taxon>Hyphomicrobiales</taxon>
        <taxon>Pleomorphomonadaceae</taxon>
        <taxon>Pleomorphomonas</taxon>
    </lineage>
</organism>
<dbReference type="PANTHER" id="PTHR30055:SF146">
    <property type="entry name" value="HTH-TYPE TRANSCRIPTIONAL DUAL REGULATOR CECR"/>
    <property type="match status" value="1"/>
</dbReference>
<comment type="caution">
    <text evidence="5">The sequence shown here is derived from an EMBL/GenBank/DDBJ whole genome shotgun (WGS) entry which is preliminary data.</text>
</comment>
<reference evidence="5 6" key="1">
    <citation type="submission" date="2017-08" db="EMBL/GenBank/DDBJ databases">
        <title>Pleomorphomonas carboxidotrophicus sp. nov., a new mesophilic hydrogenogenic carboxidotroph.</title>
        <authorList>
            <person name="Esquivel-Elizondo S."/>
            <person name="Krajmalnik-Brown R."/>
            <person name="Maldonado J."/>
        </authorList>
    </citation>
    <scope>NUCLEOTIDE SEQUENCE [LARGE SCALE GENOMIC DNA]</scope>
    <source>
        <strain evidence="5 6">SVCO-16</strain>
    </source>
</reference>
<feature type="region of interest" description="Disordered" evidence="3">
    <location>
        <begin position="51"/>
        <end position="79"/>
    </location>
</feature>
<evidence type="ECO:0000313" key="6">
    <source>
        <dbReference type="Proteomes" id="UP000231070"/>
    </source>
</evidence>
<dbReference type="SUPFAM" id="SSF48498">
    <property type="entry name" value="Tetracyclin repressor-like, C-terminal domain"/>
    <property type="match status" value="1"/>
</dbReference>
<dbReference type="EMBL" id="NQVN01000032">
    <property type="protein sequence ID" value="PIO96516.1"/>
    <property type="molecule type" value="Genomic_DNA"/>
</dbReference>
<dbReference type="GO" id="GO:0003700">
    <property type="term" value="F:DNA-binding transcription factor activity"/>
    <property type="evidence" value="ECO:0007669"/>
    <property type="project" value="TreeGrafter"/>
</dbReference>
<dbReference type="Proteomes" id="UP000231070">
    <property type="component" value="Unassembled WGS sequence"/>
</dbReference>
<dbReference type="OrthoDB" id="9789566at2"/>
<evidence type="ECO:0000313" key="5">
    <source>
        <dbReference type="EMBL" id="PIO96516.1"/>
    </source>
</evidence>
<dbReference type="InterPro" id="IPR009057">
    <property type="entry name" value="Homeodomain-like_sf"/>
</dbReference>
<dbReference type="SUPFAM" id="SSF46689">
    <property type="entry name" value="Homeodomain-like"/>
    <property type="match status" value="1"/>
</dbReference>
<dbReference type="Gene3D" id="1.10.357.10">
    <property type="entry name" value="Tetracycline Repressor, domain 2"/>
    <property type="match status" value="1"/>
</dbReference>
<evidence type="ECO:0000259" key="4">
    <source>
        <dbReference type="PROSITE" id="PS50977"/>
    </source>
</evidence>
<dbReference type="PANTHER" id="PTHR30055">
    <property type="entry name" value="HTH-TYPE TRANSCRIPTIONAL REGULATOR RUTR"/>
    <property type="match status" value="1"/>
</dbReference>
<name>A0A2G9WP82_9HYPH</name>
<gene>
    <name evidence="5" type="ORF">CJ014_25130</name>
</gene>
<dbReference type="AlphaFoldDB" id="A0A2G9WP82"/>
<feature type="compositionally biased region" description="Basic and acidic residues" evidence="3">
    <location>
        <begin position="56"/>
        <end position="68"/>
    </location>
</feature>
<evidence type="ECO:0000256" key="3">
    <source>
        <dbReference type="SAM" id="MobiDB-lite"/>
    </source>
</evidence>
<dbReference type="InterPro" id="IPR050109">
    <property type="entry name" value="HTH-type_TetR-like_transc_reg"/>
</dbReference>
<dbReference type="PROSITE" id="PS50977">
    <property type="entry name" value="HTH_TETR_2"/>
    <property type="match status" value="1"/>
</dbReference>
<feature type="region of interest" description="Disordered" evidence="3">
    <location>
        <begin position="1"/>
        <end position="23"/>
    </location>
</feature>
<dbReference type="InterPro" id="IPR001647">
    <property type="entry name" value="HTH_TetR"/>
</dbReference>
<feature type="DNA-binding region" description="H-T-H motif" evidence="2">
    <location>
        <begin position="101"/>
        <end position="120"/>
    </location>
</feature>
<dbReference type="InterPro" id="IPR036271">
    <property type="entry name" value="Tet_transcr_reg_TetR-rel_C_sf"/>
</dbReference>